<evidence type="ECO:0000256" key="1">
    <source>
        <dbReference type="SAM" id="MobiDB-lite"/>
    </source>
</evidence>
<comment type="caution">
    <text evidence="3">The sequence shown here is derived from an EMBL/GenBank/DDBJ whole genome shotgun (WGS) entry which is preliminary data.</text>
</comment>
<proteinExistence type="predicted"/>
<reference evidence="3 4" key="1">
    <citation type="journal article" date="2018" name="Evol. Lett.">
        <title>Horizontal gene cluster transfer increased hallucinogenic mushroom diversity.</title>
        <authorList>
            <person name="Reynolds H.T."/>
            <person name="Vijayakumar V."/>
            <person name="Gluck-Thaler E."/>
            <person name="Korotkin H.B."/>
            <person name="Matheny P.B."/>
            <person name="Slot J.C."/>
        </authorList>
    </citation>
    <scope>NUCLEOTIDE SEQUENCE [LARGE SCALE GENOMIC DNA]</scope>
    <source>
        <strain evidence="3 4">2629</strain>
    </source>
</reference>
<feature type="non-terminal residue" evidence="3">
    <location>
        <position position="184"/>
    </location>
</feature>
<accession>A0A409X117</accession>
<gene>
    <name evidence="3" type="ORF">CVT24_010890</name>
</gene>
<dbReference type="EMBL" id="NHTK01004879">
    <property type="protein sequence ID" value="PPQ84450.1"/>
    <property type="molecule type" value="Genomic_DNA"/>
</dbReference>
<dbReference type="Proteomes" id="UP000284842">
    <property type="component" value="Unassembled WGS sequence"/>
</dbReference>
<evidence type="ECO:0000313" key="4">
    <source>
        <dbReference type="Proteomes" id="UP000284842"/>
    </source>
</evidence>
<sequence length="184" mass="20965">MSATLTTPDLPSYTPAPPTAAKLDYADLPIIDLSLSNTLEGRMQLSRQVHDAMRDQGFFYIINHGLDIIQTNRAFDIADVVFSQLNDEEKQAYAGNIKATGSYQGFKLRQYWHIDGGVRDQIEHYNINRDVTKKPHPPALHPFLPEIEAFTRHNHESVLHPILSREEHGYRTRTRGNPYPSTRG</sequence>
<organism evidence="3 4">
    <name type="scientific">Panaeolus cyanescens</name>
    <dbReference type="NCBI Taxonomy" id="181874"/>
    <lineage>
        <taxon>Eukaryota</taxon>
        <taxon>Fungi</taxon>
        <taxon>Dikarya</taxon>
        <taxon>Basidiomycota</taxon>
        <taxon>Agaricomycotina</taxon>
        <taxon>Agaricomycetes</taxon>
        <taxon>Agaricomycetidae</taxon>
        <taxon>Agaricales</taxon>
        <taxon>Agaricineae</taxon>
        <taxon>Galeropsidaceae</taxon>
        <taxon>Panaeolus</taxon>
    </lineage>
</organism>
<dbReference type="InterPro" id="IPR026992">
    <property type="entry name" value="DIOX_N"/>
</dbReference>
<dbReference type="InParanoid" id="A0A409X117"/>
<evidence type="ECO:0000259" key="2">
    <source>
        <dbReference type="Pfam" id="PF14226"/>
    </source>
</evidence>
<protein>
    <recommendedName>
        <fullName evidence="2">Non-haem dioxygenase N-terminal domain-containing protein</fullName>
    </recommendedName>
</protein>
<dbReference type="SUPFAM" id="SSF51197">
    <property type="entry name" value="Clavaminate synthase-like"/>
    <property type="match status" value="1"/>
</dbReference>
<dbReference type="STRING" id="181874.A0A409X117"/>
<dbReference type="InterPro" id="IPR027443">
    <property type="entry name" value="IPNS-like_sf"/>
</dbReference>
<dbReference type="OrthoDB" id="406156at2759"/>
<feature type="region of interest" description="Disordered" evidence="1">
    <location>
        <begin position="165"/>
        <end position="184"/>
    </location>
</feature>
<evidence type="ECO:0000313" key="3">
    <source>
        <dbReference type="EMBL" id="PPQ84450.1"/>
    </source>
</evidence>
<dbReference type="AlphaFoldDB" id="A0A409X117"/>
<dbReference type="Pfam" id="PF14226">
    <property type="entry name" value="DIOX_N"/>
    <property type="match status" value="1"/>
</dbReference>
<name>A0A409X117_9AGAR</name>
<dbReference type="Gene3D" id="2.60.120.330">
    <property type="entry name" value="B-lactam Antibiotic, Isopenicillin N Synthase, Chain"/>
    <property type="match status" value="1"/>
</dbReference>
<feature type="domain" description="Non-haem dioxygenase N-terminal" evidence="2">
    <location>
        <begin position="28"/>
        <end position="135"/>
    </location>
</feature>
<keyword evidence="4" id="KW-1185">Reference proteome</keyword>